<keyword evidence="1" id="KW-0812">Transmembrane</keyword>
<feature type="transmembrane region" description="Helical" evidence="1">
    <location>
        <begin position="175"/>
        <end position="196"/>
    </location>
</feature>
<evidence type="ECO:0000313" key="4">
    <source>
        <dbReference type="Proteomes" id="UP000016930"/>
    </source>
</evidence>
<gene>
    <name evidence="3" type="ORF">CERSUDRAFT_78919</name>
</gene>
<feature type="non-terminal residue" evidence="3">
    <location>
        <position position="1"/>
    </location>
</feature>
<feature type="transmembrane region" description="Helical" evidence="1">
    <location>
        <begin position="223"/>
        <end position="244"/>
    </location>
</feature>
<keyword evidence="1" id="KW-1133">Transmembrane helix</keyword>
<feature type="domain" description="DUF6533" evidence="2">
    <location>
        <begin position="23"/>
        <end position="66"/>
    </location>
</feature>
<evidence type="ECO:0000259" key="2">
    <source>
        <dbReference type="Pfam" id="PF20151"/>
    </source>
</evidence>
<accession>M2PWQ2</accession>
<evidence type="ECO:0000313" key="3">
    <source>
        <dbReference type="EMBL" id="EMD41259.1"/>
    </source>
</evidence>
<dbReference type="HOGENOM" id="CLU_053360_1_2_1"/>
<feature type="transmembrane region" description="Helical" evidence="1">
    <location>
        <begin position="121"/>
        <end position="141"/>
    </location>
</feature>
<keyword evidence="1" id="KW-0472">Membrane</keyword>
<dbReference type="Pfam" id="PF20151">
    <property type="entry name" value="DUF6533"/>
    <property type="match status" value="1"/>
</dbReference>
<dbReference type="Proteomes" id="UP000016930">
    <property type="component" value="Unassembled WGS sequence"/>
</dbReference>
<name>M2PWQ2_CERS8</name>
<proteinExistence type="predicted"/>
<sequence>MANSAAAQDLAMVLQQIWFENACSVSAAVLVLYDHSCSLSQEVKVIWGRKWSSVTLLYHLNRWGIFAWALLQALSTGQVTSLHSCAAEVYVTAALDILLDTIWAAFSAIRTYGISGGSVPLTVVIFLLNGPVIGFSAYLYFANLNFEIIDFPVLGKQCSYGSYESTALEAKFTTIGQAFSIVGIVAEFLVLLVTWYKTYATRRNLGPNFVRTSLAMTLLRDGTWYFCASLLINTLVILTGYILISDSVYSFLLSAFDQPVQSILIAHFLLNLRQAAYGQQEDPDFFRSHYSSMQFGAFVDNMGEDLMHGGERPDPDAELTVMELDSELSDRASVAAIPEISLSD</sequence>
<dbReference type="InterPro" id="IPR045340">
    <property type="entry name" value="DUF6533"/>
</dbReference>
<dbReference type="OrthoDB" id="2804471at2759"/>
<protein>
    <recommendedName>
        <fullName evidence="2">DUF6533 domain-containing protein</fullName>
    </recommendedName>
</protein>
<evidence type="ECO:0000256" key="1">
    <source>
        <dbReference type="SAM" id="Phobius"/>
    </source>
</evidence>
<keyword evidence="4" id="KW-1185">Reference proteome</keyword>
<dbReference type="AlphaFoldDB" id="M2PWQ2"/>
<dbReference type="EMBL" id="KB445791">
    <property type="protein sequence ID" value="EMD41259.1"/>
    <property type="molecule type" value="Genomic_DNA"/>
</dbReference>
<reference evidence="3 4" key="1">
    <citation type="journal article" date="2012" name="Proc. Natl. Acad. Sci. U.S.A.">
        <title>Comparative genomics of Ceriporiopsis subvermispora and Phanerochaete chrysosporium provide insight into selective ligninolysis.</title>
        <authorList>
            <person name="Fernandez-Fueyo E."/>
            <person name="Ruiz-Duenas F.J."/>
            <person name="Ferreira P."/>
            <person name="Floudas D."/>
            <person name="Hibbett D.S."/>
            <person name="Canessa P."/>
            <person name="Larrondo L.F."/>
            <person name="James T.Y."/>
            <person name="Seelenfreund D."/>
            <person name="Lobos S."/>
            <person name="Polanco R."/>
            <person name="Tello M."/>
            <person name="Honda Y."/>
            <person name="Watanabe T."/>
            <person name="Watanabe T."/>
            <person name="Ryu J.S."/>
            <person name="Kubicek C.P."/>
            <person name="Schmoll M."/>
            <person name="Gaskell J."/>
            <person name="Hammel K.E."/>
            <person name="St John F.J."/>
            <person name="Vanden Wymelenberg A."/>
            <person name="Sabat G."/>
            <person name="Splinter BonDurant S."/>
            <person name="Syed K."/>
            <person name="Yadav J.S."/>
            <person name="Doddapaneni H."/>
            <person name="Subramanian V."/>
            <person name="Lavin J.L."/>
            <person name="Oguiza J.A."/>
            <person name="Perez G."/>
            <person name="Pisabarro A.G."/>
            <person name="Ramirez L."/>
            <person name="Santoyo F."/>
            <person name="Master E."/>
            <person name="Coutinho P.M."/>
            <person name="Henrissat B."/>
            <person name="Lombard V."/>
            <person name="Magnuson J.K."/>
            <person name="Kuees U."/>
            <person name="Hori C."/>
            <person name="Igarashi K."/>
            <person name="Samejima M."/>
            <person name="Held B.W."/>
            <person name="Barry K.W."/>
            <person name="LaButti K.M."/>
            <person name="Lapidus A."/>
            <person name="Lindquist E.A."/>
            <person name="Lucas S.M."/>
            <person name="Riley R."/>
            <person name="Salamov A.A."/>
            <person name="Hoffmeister D."/>
            <person name="Schwenk D."/>
            <person name="Hadar Y."/>
            <person name="Yarden O."/>
            <person name="de Vries R.P."/>
            <person name="Wiebenga A."/>
            <person name="Stenlid J."/>
            <person name="Eastwood D."/>
            <person name="Grigoriev I.V."/>
            <person name="Berka R.M."/>
            <person name="Blanchette R.A."/>
            <person name="Kersten P."/>
            <person name="Martinez A.T."/>
            <person name="Vicuna R."/>
            <person name="Cullen D."/>
        </authorList>
    </citation>
    <scope>NUCLEOTIDE SEQUENCE [LARGE SCALE GENOMIC DNA]</scope>
    <source>
        <strain evidence="3 4">B</strain>
    </source>
</reference>
<organism evidence="3 4">
    <name type="scientific">Ceriporiopsis subvermispora (strain B)</name>
    <name type="common">White-rot fungus</name>
    <name type="synonym">Gelatoporia subvermispora</name>
    <dbReference type="NCBI Taxonomy" id="914234"/>
    <lineage>
        <taxon>Eukaryota</taxon>
        <taxon>Fungi</taxon>
        <taxon>Dikarya</taxon>
        <taxon>Basidiomycota</taxon>
        <taxon>Agaricomycotina</taxon>
        <taxon>Agaricomycetes</taxon>
        <taxon>Polyporales</taxon>
        <taxon>Gelatoporiaceae</taxon>
        <taxon>Gelatoporia</taxon>
    </lineage>
</organism>